<evidence type="ECO:0000313" key="5">
    <source>
        <dbReference type="Proteomes" id="UP000799772"/>
    </source>
</evidence>
<reference evidence="4" key="1">
    <citation type="journal article" date="2020" name="Stud. Mycol.">
        <title>101 Dothideomycetes genomes: a test case for predicting lifestyles and emergence of pathogens.</title>
        <authorList>
            <person name="Haridas S."/>
            <person name="Albert R."/>
            <person name="Binder M."/>
            <person name="Bloem J."/>
            <person name="Labutti K."/>
            <person name="Salamov A."/>
            <person name="Andreopoulos B."/>
            <person name="Baker S."/>
            <person name="Barry K."/>
            <person name="Bills G."/>
            <person name="Bluhm B."/>
            <person name="Cannon C."/>
            <person name="Castanera R."/>
            <person name="Culley D."/>
            <person name="Daum C."/>
            <person name="Ezra D."/>
            <person name="Gonzalez J."/>
            <person name="Henrissat B."/>
            <person name="Kuo A."/>
            <person name="Liang C."/>
            <person name="Lipzen A."/>
            <person name="Lutzoni F."/>
            <person name="Magnuson J."/>
            <person name="Mondo S."/>
            <person name="Nolan M."/>
            <person name="Ohm R."/>
            <person name="Pangilinan J."/>
            <person name="Park H.-J."/>
            <person name="Ramirez L."/>
            <person name="Alfaro M."/>
            <person name="Sun H."/>
            <person name="Tritt A."/>
            <person name="Yoshinaga Y."/>
            <person name="Zwiers L.-H."/>
            <person name="Turgeon B."/>
            <person name="Goodwin S."/>
            <person name="Spatafora J."/>
            <person name="Crous P."/>
            <person name="Grigoriev I."/>
        </authorList>
    </citation>
    <scope>NUCLEOTIDE SEQUENCE</scope>
    <source>
        <strain evidence="4">CBS 133067</strain>
    </source>
</reference>
<feature type="domain" description="Zn(2)-C6 fungal-type" evidence="3">
    <location>
        <begin position="115"/>
        <end position="155"/>
    </location>
</feature>
<evidence type="ECO:0000313" key="4">
    <source>
        <dbReference type="EMBL" id="KAF2092916.1"/>
    </source>
</evidence>
<dbReference type="GO" id="GO:0008270">
    <property type="term" value="F:zinc ion binding"/>
    <property type="evidence" value="ECO:0007669"/>
    <property type="project" value="InterPro"/>
</dbReference>
<comment type="caution">
    <text evidence="4">The sequence shown here is derived from an EMBL/GenBank/DDBJ whole genome shotgun (WGS) entry which is preliminary data.</text>
</comment>
<keyword evidence="1" id="KW-0539">Nucleus</keyword>
<feature type="compositionally biased region" description="Basic and acidic residues" evidence="2">
    <location>
        <begin position="8"/>
        <end position="21"/>
    </location>
</feature>
<dbReference type="InterPro" id="IPR001138">
    <property type="entry name" value="Zn2Cys6_DnaBD"/>
</dbReference>
<keyword evidence="5" id="KW-1185">Reference proteome</keyword>
<proteinExistence type="predicted"/>
<accession>A0A9P4I0W0</accession>
<feature type="region of interest" description="Disordered" evidence="2">
    <location>
        <begin position="64"/>
        <end position="104"/>
    </location>
</feature>
<name>A0A9P4I0W0_9PEZI</name>
<dbReference type="CDD" id="cd00067">
    <property type="entry name" value="GAL4"/>
    <property type="match status" value="1"/>
</dbReference>
<dbReference type="OrthoDB" id="3474066at2759"/>
<dbReference type="PANTHER" id="PTHR35392:SF3">
    <property type="entry name" value="ZN(2)-C6 FUNGAL-TYPE DOMAIN-CONTAINING PROTEIN"/>
    <property type="match status" value="1"/>
</dbReference>
<dbReference type="PROSITE" id="PS50048">
    <property type="entry name" value="ZN2_CY6_FUNGAL_2"/>
    <property type="match status" value="1"/>
</dbReference>
<feature type="region of interest" description="Disordered" evidence="2">
    <location>
        <begin position="1"/>
        <end position="44"/>
    </location>
</feature>
<dbReference type="PANTHER" id="PTHR35392">
    <property type="entry name" value="ZN(II)2CYS6 TRANSCRIPTION FACTOR (EUROFUNG)-RELATED-RELATED"/>
    <property type="match status" value="1"/>
</dbReference>
<evidence type="ECO:0000259" key="3">
    <source>
        <dbReference type="PROSITE" id="PS50048"/>
    </source>
</evidence>
<dbReference type="AlphaFoldDB" id="A0A9P4I0W0"/>
<organism evidence="4 5">
    <name type="scientific">Rhizodiscina lignyota</name>
    <dbReference type="NCBI Taxonomy" id="1504668"/>
    <lineage>
        <taxon>Eukaryota</taxon>
        <taxon>Fungi</taxon>
        <taxon>Dikarya</taxon>
        <taxon>Ascomycota</taxon>
        <taxon>Pezizomycotina</taxon>
        <taxon>Dothideomycetes</taxon>
        <taxon>Pleosporomycetidae</taxon>
        <taxon>Aulographales</taxon>
        <taxon>Rhizodiscinaceae</taxon>
        <taxon>Rhizodiscina</taxon>
    </lineage>
</organism>
<protein>
    <recommendedName>
        <fullName evidence="3">Zn(2)-C6 fungal-type domain-containing protein</fullName>
    </recommendedName>
</protein>
<evidence type="ECO:0000256" key="2">
    <source>
        <dbReference type="SAM" id="MobiDB-lite"/>
    </source>
</evidence>
<dbReference type="InterPro" id="IPR052973">
    <property type="entry name" value="Fungal_sec-metab_reg_TF"/>
</dbReference>
<dbReference type="EMBL" id="ML978141">
    <property type="protein sequence ID" value="KAF2092916.1"/>
    <property type="molecule type" value="Genomic_DNA"/>
</dbReference>
<dbReference type="Proteomes" id="UP000799772">
    <property type="component" value="Unassembled WGS sequence"/>
</dbReference>
<evidence type="ECO:0000256" key="1">
    <source>
        <dbReference type="ARBA" id="ARBA00023242"/>
    </source>
</evidence>
<dbReference type="GO" id="GO:0000981">
    <property type="term" value="F:DNA-binding transcription factor activity, RNA polymerase II-specific"/>
    <property type="evidence" value="ECO:0007669"/>
    <property type="project" value="InterPro"/>
</dbReference>
<sequence>MTGQFGEDSDRSSEASDRNADVVDSQPWESGQIPSVEPLGTSVDSSGSEFIWIEDSETTNIAQHPIEPNISNGSTQLVRADRSSRSAVSTQQKNRGKFQDQTLRTETSRTRKLKACVRCRMQKIRCEIDENDPEGTCKTCQTVTNQRLYTLPCARYKITECTLYRTGKAPGLEFTFRWPVMKLKDINKWAGTEVREIQLQSDVCEIPFTVSARRFLPIAQDSLKRGWMDGKIKKFKDTTPFAIVNMASAVKDMKEYIDKNVLGCMKYFLQDTGTLVKETYDFAVKHMERHRVNLNQGLLMGNFMRLWFAVRRTHTTEHIVGGDTLDMRPETVDKSFPLFGKVPLPPVMIQQLDMILTLGVLQPLRKKVLEDLQKLILSNKPSTWMTVYLITFMSMHSCARISNENYKNARKHGLKRRYAMPAFVQERHHAANVFLSHYHYRTQPCDPFKLDWRRRHATPFAAMSEKEVMFLMRTKELVEQKRDDFRIAKDIGLYEHELYFISQMYEDDWQPREIAIDFDEGTINDVPLREYV</sequence>
<gene>
    <name evidence="4" type="ORF">NA57DRAFT_49246</name>
</gene>